<evidence type="ECO:0000256" key="3">
    <source>
        <dbReference type="ARBA" id="ARBA00023163"/>
    </source>
</evidence>
<feature type="DNA-binding region" description="H-T-H motif" evidence="4">
    <location>
        <begin position="45"/>
        <end position="64"/>
    </location>
</feature>
<dbReference type="AlphaFoldDB" id="A0A1G9EZG6"/>
<dbReference type="STRING" id="380244.SAMN05216298_1480"/>
<keyword evidence="7" id="KW-1185">Reference proteome</keyword>
<dbReference type="InterPro" id="IPR009057">
    <property type="entry name" value="Homeodomain-like_sf"/>
</dbReference>
<dbReference type="RefSeq" id="WP_091045428.1">
    <property type="nucleotide sequence ID" value="NZ_FNGF01000002.1"/>
</dbReference>
<dbReference type="PANTHER" id="PTHR30055:SF151">
    <property type="entry name" value="TRANSCRIPTIONAL REGULATORY PROTEIN"/>
    <property type="match status" value="1"/>
</dbReference>
<sequence length="219" mass="22971">MADYDEPIWLRPERAATGRPAVRSRPEITAAALAVADRGGLETVSMRNVAAELGTGGASLYRYVSGRDDLLDLMVDATAADIALPPPTGDPVADLVAVAEGLYAVMARHPWLPELVLTRPSLGPNGIEVLDHVLAVLADHPGDGRSKLEVFALLNAVTATFALNERAAGTRPAHAAAYLAHVAAEGDRPRIAALLGDLTTSDDDHRPRALAKLLSGLLA</sequence>
<dbReference type="EMBL" id="FNGF01000002">
    <property type="protein sequence ID" value="SDK81395.1"/>
    <property type="molecule type" value="Genomic_DNA"/>
</dbReference>
<gene>
    <name evidence="6" type="ORF">SAMN05216298_1480</name>
</gene>
<dbReference type="InterPro" id="IPR036271">
    <property type="entry name" value="Tet_transcr_reg_TetR-rel_C_sf"/>
</dbReference>
<feature type="domain" description="HTH tetR-type" evidence="5">
    <location>
        <begin position="22"/>
        <end position="82"/>
    </location>
</feature>
<dbReference type="PANTHER" id="PTHR30055">
    <property type="entry name" value="HTH-TYPE TRANSCRIPTIONAL REGULATOR RUTR"/>
    <property type="match status" value="1"/>
</dbReference>
<proteinExistence type="predicted"/>
<dbReference type="Gene3D" id="1.10.10.60">
    <property type="entry name" value="Homeodomain-like"/>
    <property type="match status" value="1"/>
</dbReference>
<dbReference type="Pfam" id="PF00440">
    <property type="entry name" value="TetR_N"/>
    <property type="match status" value="1"/>
</dbReference>
<evidence type="ECO:0000259" key="5">
    <source>
        <dbReference type="PROSITE" id="PS50977"/>
    </source>
</evidence>
<accession>A0A1G9EZG6</accession>
<protein>
    <submittedName>
        <fullName evidence="6">Transcriptional regulator, TetR family</fullName>
    </submittedName>
</protein>
<evidence type="ECO:0000256" key="4">
    <source>
        <dbReference type="PROSITE-ProRule" id="PRU00335"/>
    </source>
</evidence>
<dbReference type="PROSITE" id="PS50977">
    <property type="entry name" value="HTH_TETR_2"/>
    <property type="match status" value="1"/>
</dbReference>
<dbReference type="Pfam" id="PF02909">
    <property type="entry name" value="TetR_C_1"/>
    <property type="match status" value="1"/>
</dbReference>
<dbReference type="Proteomes" id="UP000198662">
    <property type="component" value="Unassembled WGS sequence"/>
</dbReference>
<dbReference type="GO" id="GO:0000976">
    <property type="term" value="F:transcription cis-regulatory region binding"/>
    <property type="evidence" value="ECO:0007669"/>
    <property type="project" value="TreeGrafter"/>
</dbReference>
<dbReference type="SUPFAM" id="SSF46689">
    <property type="entry name" value="Homeodomain-like"/>
    <property type="match status" value="1"/>
</dbReference>
<dbReference type="SUPFAM" id="SSF48498">
    <property type="entry name" value="Tetracyclin repressor-like, C-terminal domain"/>
    <property type="match status" value="1"/>
</dbReference>
<evidence type="ECO:0000313" key="6">
    <source>
        <dbReference type="EMBL" id="SDK81395.1"/>
    </source>
</evidence>
<dbReference type="OrthoDB" id="2570341at2"/>
<keyword evidence="2 4" id="KW-0238">DNA-binding</keyword>
<dbReference type="InterPro" id="IPR004111">
    <property type="entry name" value="Repressor_TetR_C"/>
</dbReference>
<evidence type="ECO:0000313" key="7">
    <source>
        <dbReference type="Proteomes" id="UP000198662"/>
    </source>
</evidence>
<dbReference type="GO" id="GO:0003700">
    <property type="term" value="F:DNA-binding transcription factor activity"/>
    <property type="evidence" value="ECO:0007669"/>
    <property type="project" value="TreeGrafter"/>
</dbReference>
<dbReference type="Gene3D" id="1.10.357.10">
    <property type="entry name" value="Tetracycline Repressor, domain 2"/>
    <property type="match status" value="1"/>
</dbReference>
<name>A0A1G9EZG6_9ACTN</name>
<organism evidence="6 7">
    <name type="scientific">Glycomyces sambucus</name>
    <dbReference type="NCBI Taxonomy" id="380244"/>
    <lineage>
        <taxon>Bacteria</taxon>
        <taxon>Bacillati</taxon>
        <taxon>Actinomycetota</taxon>
        <taxon>Actinomycetes</taxon>
        <taxon>Glycomycetales</taxon>
        <taxon>Glycomycetaceae</taxon>
        <taxon>Glycomyces</taxon>
    </lineage>
</organism>
<keyword evidence="1" id="KW-0805">Transcription regulation</keyword>
<reference evidence="7" key="1">
    <citation type="submission" date="2016-10" db="EMBL/GenBank/DDBJ databases">
        <authorList>
            <person name="Varghese N."/>
            <person name="Submissions S."/>
        </authorList>
    </citation>
    <scope>NUCLEOTIDE SEQUENCE [LARGE SCALE GENOMIC DNA]</scope>
    <source>
        <strain evidence="7">CGMCC 4.3147</strain>
    </source>
</reference>
<evidence type="ECO:0000256" key="2">
    <source>
        <dbReference type="ARBA" id="ARBA00023125"/>
    </source>
</evidence>
<keyword evidence="3" id="KW-0804">Transcription</keyword>
<dbReference type="InterPro" id="IPR001647">
    <property type="entry name" value="HTH_TetR"/>
</dbReference>
<evidence type="ECO:0000256" key="1">
    <source>
        <dbReference type="ARBA" id="ARBA00023015"/>
    </source>
</evidence>
<dbReference type="GO" id="GO:0045892">
    <property type="term" value="P:negative regulation of DNA-templated transcription"/>
    <property type="evidence" value="ECO:0007669"/>
    <property type="project" value="InterPro"/>
</dbReference>
<dbReference type="InterPro" id="IPR050109">
    <property type="entry name" value="HTH-type_TetR-like_transc_reg"/>
</dbReference>